<dbReference type="AlphaFoldDB" id="C5KQL3"/>
<reference evidence="2 3" key="1">
    <citation type="submission" date="2008-07" db="EMBL/GenBank/DDBJ databases">
        <authorList>
            <person name="El-Sayed N."/>
            <person name="Caler E."/>
            <person name="Inman J."/>
            <person name="Amedeo P."/>
            <person name="Hass B."/>
            <person name="Wortman J."/>
        </authorList>
    </citation>
    <scope>NUCLEOTIDE SEQUENCE [LARGE SCALE GENOMIC DNA]</scope>
    <source>
        <strain evidence="3">ATCC 50983 / TXsc</strain>
    </source>
</reference>
<sequence>RQHHWLSGNNPWMLIGSLSVNWLLPCDTHYSVSEEVRLLVNELSNCHYPALFDSSSGQDVALRLFALSNRDAGFQRLPPARLETRTKESN</sequence>
<protein>
    <submittedName>
        <fullName evidence="2">Uncharacterized protein</fullName>
    </submittedName>
</protein>
<evidence type="ECO:0000256" key="1">
    <source>
        <dbReference type="SAM" id="SignalP"/>
    </source>
</evidence>
<proteinExistence type="predicted"/>
<name>C5KQL3_PERM5</name>
<keyword evidence="3" id="KW-1185">Reference proteome</keyword>
<dbReference type="GeneID" id="9057189"/>
<accession>C5KQL3</accession>
<dbReference type="Proteomes" id="UP000007800">
    <property type="component" value="Unassembled WGS sequence"/>
</dbReference>
<feature type="non-terminal residue" evidence="2">
    <location>
        <position position="90"/>
    </location>
</feature>
<feature type="signal peptide" evidence="1">
    <location>
        <begin position="1"/>
        <end position="28"/>
    </location>
</feature>
<feature type="chain" id="PRO_5002952792" evidence="1">
    <location>
        <begin position="29"/>
        <end position="90"/>
    </location>
</feature>
<dbReference type="EMBL" id="GG675439">
    <property type="protein sequence ID" value="EER13230.1"/>
    <property type="molecule type" value="Genomic_DNA"/>
</dbReference>
<dbReference type="InParanoid" id="C5KQL3"/>
<evidence type="ECO:0000313" key="3">
    <source>
        <dbReference type="Proteomes" id="UP000007800"/>
    </source>
</evidence>
<feature type="non-terminal residue" evidence="2">
    <location>
        <position position="1"/>
    </location>
</feature>
<evidence type="ECO:0000313" key="2">
    <source>
        <dbReference type="EMBL" id="EER13230.1"/>
    </source>
</evidence>
<dbReference type="RefSeq" id="XP_002781435.1">
    <property type="nucleotide sequence ID" value="XM_002781389.1"/>
</dbReference>
<organism evidence="3">
    <name type="scientific">Perkinsus marinus (strain ATCC 50983 / TXsc)</name>
    <dbReference type="NCBI Taxonomy" id="423536"/>
    <lineage>
        <taxon>Eukaryota</taxon>
        <taxon>Sar</taxon>
        <taxon>Alveolata</taxon>
        <taxon>Perkinsozoa</taxon>
        <taxon>Perkinsea</taxon>
        <taxon>Perkinsida</taxon>
        <taxon>Perkinsidae</taxon>
        <taxon>Perkinsus</taxon>
    </lineage>
</organism>
<keyword evidence="1" id="KW-0732">Signal</keyword>
<gene>
    <name evidence="2" type="ORF">Pmar_PMAR020962</name>
</gene>